<feature type="domain" description="EGF-like" evidence="19">
    <location>
        <begin position="646"/>
        <end position="680"/>
    </location>
</feature>
<dbReference type="FunFam" id="3.90.132.10:FF:000001">
    <property type="entry name" value="leishmanolysin-like peptidase isoform X2"/>
    <property type="match status" value="1"/>
</dbReference>
<keyword evidence="9" id="KW-0130">Cell adhesion</keyword>
<keyword evidence="21" id="KW-1185">Reference proteome</keyword>
<name>D2VZX7_NAEGR</name>
<evidence type="ECO:0000256" key="1">
    <source>
        <dbReference type="ARBA" id="ARBA00001249"/>
    </source>
</evidence>
<accession>D2VZX7</accession>
<dbReference type="Proteomes" id="UP000006671">
    <property type="component" value="Unassembled WGS sequence"/>
</dbReference>
<dbReference type="PROSITE" id="PS00022">
    <property type="entry name" value="EGF_1"/>
    <property type="match status" value="2"/>
</dbReference>
<dbReference type="AlphaFoldDB" id="D2VZX7"/>
<dbReference type="EMBL" id="GG738916">
    <property type="protein sequence ID" value="EFC37610.1"/>
    <property type="molecule type" value="Genomic_DNA"/>
</dbReference>
<dbReference type="PROSITE" id="PS50026">
    <property type="entry name" value="EGF_3"/>
    <property type="match status" value="1"/>
</dbReference>
<dbReference type="VEuPathDB" id="AmoebaDB:NAEGRDRAFT_74654"/>
<evidence type="ECO:0000256" key="3">
    <source>
        <dbReference type="ARBA" id="ARBA00012397"/>
    </source>
</evidence>
<organism evidence="21">
    <name type="scientific">Naegleria gruberi</name>
    <name type="common">Amoeba</name>
    <dbReference type="NCBI Taxonomy" id="5762"/>
    <lineage>
        <taxon>Eukaryota</taxon>
        <taxon>Discoba</taxon>
        <taxon>Heterolobosea</taxon>
        <taxon>Tetramitia</taxon>
        <taxon>Eutetramitia</taxon>
        <taxon>Vahlkampfiidae</taxon>
        <taxon>Naegleria</taxon>
    </lineage>
</organism>
<dbReference type="GO" id="GO:0004222">
    <property type="term" value="F:metalloendopeptidase activity"/>
    <property type="evidence" value="ECO:0007669"/>
    <property type="project" value="InterPro"/>
</dbReference>
<keyword evidence="18" id="KW-0245">EGF-like domain</keyword>
<dbReference type="OrthoDB" id="527990at2759"/>
<dbReference type="EC" id="3.4.24.36" evidence="3"/>
<dbReference type="eggNOG" id="KOG2556">
    <property type="taxonomic scope" value="Eukaryota"/>
</dbReference>
<dbReference type="InterPro" id="IPR013111">
    <property type="entry name" value="EGF_extracell"/>
</dbReference>
<evidence type="ECO:0000256" key="18">
    <source>
        <dbReference type="PROSITE-ProRule" id="PRU00076"/>
    </source>
</evidence>
<feature type="binding site" evidence="17">
    <location>
        <position position="347"/>
    </location>
    <ligand>
        <name>Zn(2+)</name>
        <dbReference type="ChEBI" id="CHEBI:29105"/>
        <note>catalytic</note>
    </ligand>
</feature>
<dbReference type="InterPro" id="IPR001577">
    <property type="entry name" value="Peptidase_M8"/>
</dbReference>
<evidence type="ECO:0000256" key="14">
    <source>
        <dbReference type="ARBA" id="ARBA00030707"/>
    </source>
</evidence>
<evidence type="ECO:0000256" key="9">
    <source>
        <dbReference type="ARBA" id="ARBA00022889"/>
    </source>
</evidence>
<evidence type="ECO:0000256" key="4">
    <source>
        <dbReference type="ARBA" id="ARBA00022670"/>
    </source>
</evidence>
<dbReference type="PANTHER" id="PTHR10942:SF0">
    <property type="entry name" value="LEISHMANOLYSIN-LIKE PEPTIDASE"/>
    <property type="match status" value="1"/>
</dbReference>
<dbReference type="SUPFAM" id="SSF55486">
    <property type="entry name" value="Metalloproteases ('zincins'), catalytic domain"/>
    <property type="match status" value="1"/>
</dbReference>
<evidence type="ECO:0000256" key="16">
    <source>
        <dbReference type="PIRSR" id="PIRSR601577-1"/>
    </source>
</evidence>
<dbReference type="KEGG" id="ngr:NAEGRDRAFT_74654"/>
<dbReference type="Gene3D" id="2.10.25.10">
    <property type="entry name" value="Laminin"/>
    <property type="match status" value="1"/>
</dbReference>
<evidence type="ECO:0000256" key="11">
    <source>
        <dbReference type="ARBA" id="ARBA00023145"/>
    </source>
</evidence>
<feature type="disulfide bond" evidence="18">
    <location>
        <begin position="670"/>
        <end position="679"/>
    </location>
</feature>
<keyword evidence="4" id="KW-0645">Protease</keyword>
<dbReference type="Gene3D" id="2.10.55.10">
    <property type="entry name" value="Leishmanolysin domain 3"/>
    <property type="match status" value="1"/>
</dbReference>
<dbReference type="PANTHER" id="PTHR10942">
    <property type="entry name" value="LEISHMANOLYSIN-LIKE PEPTIDASE"/>
    <property type="match status" value="1"/>
</dbReference>
<reference evidence="20 21" key="1">
    <citation type="journal article" date="2010" name="Cell">
        <title>The genome of Naegleria gruberi illuminates early eukaryotic versatility.</title>
        <authorList>
            <person name="Fritz-Laylin L.K."/>
            <person name="Prochnik S.E."/>
            <person name="Ginger M.L."/>
            <person name="Dacks J.B."/>
            <person name="Carpenter M.L."/>
            <person name="Field M.C."/>
            <person name="Kuo A."/>
            <person name="Paredez A."/>
            <person name="Chapman J."/>
            <person name="Pham J."/>
            <person name="Shu S."/>
            <person name="Neupane R."/>
            <person name="Cipriano M."/>
            <person name="Mancuso J."/>
            <person name="Tu H."/>
            <person name="Salamov A."/>
            <person name="Lindquist E."/>
            <person name="Shapiro H."/>
            <person name="Lucas S."/>
            <person name="Grigoriev I.V."/>
            <person name="Cande W.Z."/>
            <person name="Fulton C."/>
            <person name="Rokhsar D.S."/>
            <person name="Dawson S.C."/>
        </authorList>
    </citation>
    <scope>NUCLEOTIDE SEQUENCE [LARGE SCALE GENOMIC DNA]</scope>
    <source>
        <strain evidence="20 21">NEG-M</strain>
    </source>
</reference>
<keyword evidence="11" id="KW-0865">Zymogen</keyword>
<dbReference type="Gene3D" id="3.10.170.20">
    <property type="match status" value="1"/>
</dbReference>
<evidence type="ECO:0000256" key="7">
    <source>
        <dbReference type="ARBA" id="ARBA00022801"/>
    </source>
</evidence>
<feature type="active site" evidence="16">
    <location>
        <position position="260"/>
    </location>
</feature>
<evidence type="ECO:0000256" key="8">
    <source>
        <dbReference type="ARBA" id="ARBA00022833"/>
    </source>
</evidence>
<evidence type="ECO:0000256" key="12">
    <source>
        <dbReference type="ARBA" id="ARBA00023157"/>
    </source>
</evidence>
<evidence type="ECO:0000256" key="17">
    <source>
        <dbReference type="PIRSR" id="PIRSR601577-2"/>
    </source>
</evidence>
<evidence type="ECO:0000313" key="21">
    <source>
        <dbReference type="Proteomes" id="UP000006671"/>
    </source>
</evidence>
<evidence type="ECO:0000256" key="2">
    <source>
        <dbReference type="ARBA" id="ARBA00005860"/>
    </source>
</evidence>
<evidence type="ECO:0000256" key="10">
    <source>
        <dbReference type="ARBA" id="ARBA00023049"/>
    </source>
</evidence>
<comment type="similarity">
    <text evidence="2">Belongs to the peptidase M8 family.</text>
</comment>
<dbReference type="GO" id="GO:0007155">
    <property type="term" value="P:cell adhesion"/>
    <property type="evidence" value="ECO:0007669"/>
    <property type="project" value="UniProtKB-KW"/>
</dbReference>
<evidence type="ECO:0000256" key="6">
    <source>
        <dbReference type="ARBA" id="ARBA00022729"/>
    </source>
</evidence>
<gene>
    <name evidence="20" type="ORF">NAEGRDRAFT_74654</name>
</gene>
<dbReference type="InParanoid" id="D2VZX7"/>
<dbReference type="Pfam" id="PF07974">
    <property type="entry name" value="EGF_2"/>
    <property type="match status" value="1"/>
</dbReference>
<keyword evidence="12 18" id="KW-1015">Disulfide bond</keyword>
<dbReference type="GO" id="GO:0006508">
    <property type="term" value="P:proteolysis"/>
    <property type="evidence" value="ECO:0007669"/>
    <property type="project" value="UniProtKB-KW"/>
</dbReference>
<dbReference type="OMA" id="DTINADC"/>
<proteinExistence type="inferred from homology"/>
<dbReference type="GeneID" id="8857454"/>
<dbReference type="GO" id="GO:0046872">
    <property type="term" value="F:metal ion binding"/>
    <property type="evidence" value="ECO:0007669"/>
    <property type="project" value="UniProtKB-KW"/>
</dbReference>
<feature type="binding site" evidence="17">
    <location>
        <position position="259"/>
    </location>
    <ligand>
        <name>Zn(2+)</name>
        <dbReference type="ChEBI" id="CHEBI:29105"/>
        <note>catalytic</note>
    </ligand>
</feature>
<sequence length="748" mass="81638">MNNFVESHDDHNHYHHQEDQVAGHKCIHNELMAAEKTNTHPRGIFSTMESSFKLQAQHNLKRSILQSTATTATETWSNIRVLFRTDYLGPDSDTESRSCKAVGDYYWTGANTPTSTKTQCLTDSSSNCWRVCKDTDVIDSSFLSEIVSSMLPTIKEDYSRMLQVPTVKDGDYPKIFNANSRCGSQGGVAVPSDIIANGLDGKNADAIFFVTSRPTETGVLGWAIPCILDSITKRPLVAQLNISPKLGNYTKEKLSVVRHEALHALGFSNSFLSSFYDRANKKTLDASAVYSVVNKSFVDSTGTTQSVSVTKLKTPKILEVARKYYNCPTLDGVPMEEYGGSGSAVSHWEKSIMKNELMVASVSGELVLSSFTIAYFEDSGWYRGNFSHAQRLTWGKDMGCAMANYRCENWPTKNVGYFCSSESPSKSYFQTTSTSSCTHDLKSKSYCNSAKYYNDLGYYEHFPSSPKQGGTDSFMDYCPFQIAFTDGNCVSGYPIKTSGEEFGSSSACFEASISLTSNSDIKTADSRCLKYSCGNETLNIYVGSKKFSCPKDQTAQTKYDSTFFGYVKCPLNGYDILCTNSKATASNNAINGTYVKDGEVAAEPTCDGITASSPLVCNRRGKCISNNNCQCFTGAFGDQCLSYTCDSISSSNSSVCSGQGTCDGLDNCNCYAGHYGDYCENFLCFGYPASHSSVCSSNGQCVGYNNCKCNTDTINADCSISKVNASTLSQSFGIISLIVTLISLITLI</sequence>
<comment type="caution">
    <text evidence="18">Lacks conserved residue(s) required for the propagation of feature annotation.</text>
</comment>
<evidence type="ECO:0000256" key="13">
    <source>
        <dbReference type="ARBA" id="ARBA00030640"/>
    </source>
</evidence>
<dbReference type="GO" id="GO:0005737">
    <property type="term" value="C:cytoplasm"/>
    <property type="evidence" value="ECO:0007669"/>
    <property type="project" value="TreeGrafter"/>
</dbReference>
<keyword evidence="5 17" id="KW-0479">Metal-binding</keyword>
<evidence type="ECO:0000313" key="20">
    <source>
        <dbReference type="EMBL" id="EFC37610.1"/>
    </source>
</evidence>
<dbReference type="RefSeq" id="XP_002670354.1">
    <property type="nucleotide sequence ID" value="XM_002670308.1"/>
</dbReference>
<dbReference type="GO" id="GO:0016020">
    <property type="term" value="C:membrane"/>
    <property type="evidence" value="ECO:0007669"/>
    <property type="project" value="InterPro"/>
</dbReference>
<comment type="catalytic activity">
    <reaction evidence="1">
        <text>Preference for hydrophobic residues at P1 and P1' and basic residues at P2' and P3'. A model nonapeptide is cleaved at -Ala-Tyr-|-Leu-Lys-Lys-.</text>
        <dbReference type="EC" id="3.4.24.36"/>
    </reaction>
</comment>
<protein>
    <recommendedName>
        <fullName evidence="3">leishmanolysin</fullName>
        <ecNumber evidence="3">3.4.24.36</ecNumber>
    </recommendedName>
    <alternativeName>
        <fullName evidence="14">Cell surface protease</fullName>
    </alternativeName>
    <alternativeName>
        <fullName evidence="15">Major surface glycoprotein</fullName>
    </alternativeName>
    <alternativeName>
        <fullName evidence="13">Protein gp63</fullName>
    </alternativeName>
</protein>
<keyword evidence="6" id="KW-0732">Signal</keyword>
<evidence type="ECO:0000259" key="19">
    <source>
        <dbReference type="PROSITE" id="PS50026"/>
    </source>
</evidence>
<keyword evidence="10 17" id="KW-0482">Metalloprotease</keyword>
<dbReference type="Gene3D" id="3.90.132.10">
    <property type="entry name" value="Leishmanolysin , domain 2"/>
    <property type="match status" value="1"/>
</dbReference>
<keyword evidence="8 17" id="KW-0862">Zinc</keyword>
<dbReference type="InterPro" id="IPR000742">
    <property type="entry name" value="EGF"/>
</dbReference>
<feature type="binding site" evidence="17">
    <location>
        <position position="263"/>
    </location>
    <ligand>
        <name>Zn(2+)</name>
        <dbReference type="ChEBI" id="CHEBI:29105"/>
        <note>catalytic</note>
    </ligand>
</feature>
<evidence type="ECO:0000256" key="15">
    <source>
        <dbReference type="ARBA" id="ARBA00032290"/>
    </source>
</evidence>
<dbReference type="Pfam" id="PF01457">
    <property type="entry name" value="Peptidase_M8"/>
    <property type="match status" value="1"/>
</dbReference>
<comment type="cofactor">
    <cofactor evidence="17">
        <name>Zn(2+)</name>
        <dbReference type="ChEBI" id="CHEBI:29105"/>
    </cofactor>
    <text evidence="17">Binds 1 zinc ion per subunit.</text>
</comment>
<evidence type="ECO:0000256" key="5">
    <source>
        <dbReference type="ARBA" id="ARBA00022723"/>
    </source>
</evidence>
<keyword evidence="7" id="KW-0378">Hydrolase</keyword>